<evidence type="ECO:0000313" key="8">
    <source>
        <dbReference type="Proteomes" id="UP000887222"/>
    </source>
</evidence>
<comment type="subcellular location">
    <subcellularLocation>
        <location evidence="1">Cell inner membrane</location>
    </subcellularLocation>
</comment>
<dbReference type="PIRSF" id="PIRSF028561">
    <property type="entry name" value="Ac_Trasf"/>
    <property type="match status" value="1"/>
</dbReference>
<evidence type="ECO:0000256" key="4">
    <source>
        <dbReference type="ARBA" id="ARBA00022679"/>
    </source>
</evidence>
<keyword evidence="2" id="KW-1003">Cell membrane</keyword>
<dbReference type="PANTHER" id="PTHR30606">
    <property type="entry name" value="LIPID A BIOSYNTHESIS LAUROYL ACYLTRANSFERASE"/>
    <property type="match status" value="1"/>
</dbReference>
<keyword evidence="5" id="KW-0472">Membrane</keyword>
<evidence type="ECO:0000256" key="5">
    <source>
        <dbReference type="ARBA" id="ARBA00023136"/>
    </source>
</evidence>
<dbReference type="GO" id="GO:0016746">
    <property type="term" value="F:acyltransferase activity"/>
    <property type="evidence" value="ECO:0007669"/>
    <property type="project" value="UniProtKB-KW"/>
</dbReference>
<dbReference type="Proteomes" id="UP000887222">
    <property type="component" value="Unassembled WGS sequence"/>
</dbReference>
<dbReference type="InterPro" id="IPR014548">
    <property type="entry name" value="Ac_Trasf"/>
</dbReference>
<evidence type="ECO:0000256" key="1">
    <source>
        <dbReference type="ARBA" id="ARBA00004533"/>
    </source>
</evidence>
<name>A0ABQ4Q765_9BURK</name>
<keyword evidence="6 7" id="KW-0012">Acyltransferase</keyword>
<comment type="caution">
    <text evidence="7">The sequence shown here is derived from an EMBL/GenBank/DDBJ whole genome shotgun (WGS) entry which is preliminary data.</text>
</comment>
<keyword evidence="8" id="KW-1185">Reference proteome</keyword>
<dbReference type="InterPro" id="IPR004960">
    <property type="entry name" value="LipA_acyltrans"/>
</dbReference>
<evidence type="ECO:0000313" key="7">
    <source>
        <dbReference type="EMBL" id="GIZ52549.1"/>
    </source>
</evidence>
<dbReference type="EMBL" id="BPMK01000011">
    <property type="protein sequence ID" value="GIZ52549.1"/>
    <property type="molecule type" value="Genomic_DNA"/>
</dbReference>
<dbReference type="Pfam" id="PF03279">
    <property type="entry name" value="Lip_A_acyltrans"/>
    <property type="match status" value="1"/>
</dbReference>
<dbReference type="PANTHER" id="PTHR30606:SF9">
    <property type="entry name" value="LIPID A BIOSYNTHESIS LAUROYLTRANSFERASE"/>
    <property type="match status" value="1"/>
</dbReference>
<gene>
    <name evidence="7" type="ORF">NCCP691_25630</name>
</gene>
<evidence type="ECO:0000256" key="2">
    <source>
        <dbReference type="ARBA" id="ARBA00022475"/>
    </source>
</evidence>
<accession>A0ABQ4Q765</accession>
<reference evidence="7 8" key="1">
    <citation type="journal article" date="2022" name="Int. J. Syst. Evol. Microbiol.">
        <title>Noviherbaspirillum aridicola sp. nov., isolated from an arid soil in Pakistan.</title>
        <authorList>
            <person name="Khan I.U."/>
            <person name="Saqib M."/>
            <person name="Amin A."/>
            <person name="Hussain F."/>
            <person name="Li L."/>
            <person name="Liu Y.H."/>
            <person name="Fang B.Z."/>
            <person name="Ahmed I."/>
            <person name="Li W.J."/>
        </authorList>
    </citation>
    <scope>NUCLEOTIDE SEQUENCE [LARGE SCALE GENOMIC DNA]</scope>
    <source>
        <strain evidence="7 8">NCCP-691</strain>
    </source>
</reference>
<evidence type="ECO:0000256" key="6">
    <source>
        <dbReference type="ARBA" id="ARBA00023315"/>
    </source>
</evidence>
<dbReference type="RefSeq" id="WP_220808963.1">
    <property type="nucleotide sequence ID" value="NZ_BPMK01000011.1"/>
</dbReference>
<sequence>MEAGKSASAEWASRPERSNMLMLRIMTWISLHLGRGAGRVVLHLIAGYFLLFASASRRASSAYLSRVLGRRARWRDIYKHFFWFASTIHDRIYLLNRRFDLFDIRIHGEELMRQALADGQGAFLIGAHMGSFEALRAIGRRDTSLKVVMAMYEENARKINAILSAISPGATQDVIGLGHLDSMLKIHEAMQQGAVVGMLADRGLADDSRVAVTMLGGEARLPDGPFRMAAIMRRPVLFMVGLYLGGNRYEVRFEKLADFSATPAGQRQAAIRQAVERYAQLMENGCRRAPYNWFNFFSFWSAPEAGRPTTNGSPGERES</sequence>
<proteinExistence type="predicted"/>
<evidence type="ECO:0000256" key="3">
    <source>
        <dbReference type="ARBA" id="ARBA00022519"/>
    </source>
</evidence>
<keyword evidence="3" id="KW-0997">Cell inner membrane</keyword>
<keyword evidence="4" id="KW-0808">Transferase</keyword>
<protein>
    <submittedName>
        <fullName evidence="7">Acyltransferase</fullName>
    </submittedName>
</protein>
<dbReference type="CDD" id="cd07984">
    <property type="entry name" value="LPLAT_LABLAT-like"/>
    <property type="match status" value="1"/>
</dbReference>
<organism evidence="7 8">
    <name type="scientific">Noviherbaspirillum aridicola</name>
    <dbReference type="NCBI Taxonomy" id="2849687"/>
    <lineage>
        <taxon>Bacteria</taxon>
        <taxon>Pseudomonadati</taxon>
        <taxon>Pseudomonadota</taxon>
        <taxon>Betaproteobacteria</taxon>
        <taxon>Burkholderiales</taxon>
        <taxon>Oxalobacteraceae</taxon>
        <taxon>Noviherbaspirillum</taxon>
    </lineage>
</organism>